<proteinExistence type="predicted"/>
<dbReference type="STRING" id="77586.A0A0D9X7Z3"/>
<feature type="domain" description="KIB1-4 beta-propeller" evidence="1">
    <location>
        <begin position="5"/>
        <end position="158"/>
    </location>
</feature>
<dbReference type="Gramene" id="LPERR08G12460.1">
    <property type="protein sequence ID" value="LPERR08G12460.1"/>
    <property type="gene ID" value="LPERR08G12460"/>
</dbReference>
<dbReference type="PANTHER" id="PTHR44586">
    <property type="entry name" value="F-BOX DOMAIN CONTAINING PROTEIN, EXPRESSED"/>
    <property type="match status" value="1"/>
</dbReference>
<evidence type="ECO:0000313" key="3">
    <source>
        <dbReference type="Proteomes" id="UP000032180"/>
    </source>
</evidence>
<evidence type="ECO:0000259" key="1">
    <source>
        <dbReference type="Pfam" id="PF03478"/>
    </source>
</evidence>
<keyword evidence="3" id="KW-1185">Reference proteome</keyword>
<dbReference type="PANTHER" id="PTHR44586:SF23">
    <property type="entry name" value="F-BOX DOMAIN-CONTAINING PROTEIN"/>
    <property type="match status" value="1"/>
</dbReference>
<reference evidence="3" key="2">
    <citation type="submission" date="2013-12" db="EMBL/GenBank/DDBJ databases">
        <authorList>
            <person name="Yu Y."/>
            <person name="Lee S."/>
            <person name="de Baynast K."/>
            <person name="Wissotski M."/>
            <person name="Liu L."/>
            <person name="Talag J."/>
            <person name="Goicoechea J."/>
            <person name="Angelova A."/>
            <person name="Jetty R."/>
            <person name="Kudrna D."/>
            <person name="Golser W."/>
            <person name="Rivera L."/>
            <person name="Zhang J."/>
            <person name="Wing R."/>
        </authorList>
    </citation>
    <scope>NUCLEOTIDE SEQUENCE</scope>
</reference>
<dbReference type="Pfam" id="PF03478">
    <property type="entry name" value="Beta-prop_KIB1-4"/>
    <property type="match status" value="1"/>
</dbReference>
<reference evidence="2" key="3">
    <citation type="submission" date="2015-04" db="UniProtKB">
        <authorList>
            <consortium name="EnsemblPlants"/>
        </authorList>
    </citation>
    <scope>IDENTIFICATION</scope>
</reference>
<dbReference type="Proteomes" id="UP000032180">
    <property type="component" value="Chromosome 8"/>
</dbReference>
<dbReference type="HOGENOM" id="CLU_1613208_0_0_1"/>
<dbReference type="InterPro" id="IPR005174">
    <property type="entry name" value="KIB1-4_b-propeller"/>
</dbReference>
<dbReference type="AlphaFoldDB" id="A0A0D9X7Z3"/>
<name>A0A0D9X7Z3_9ORYZ</name>
<sequence length="165" mass="18852">MPLHIVVLIHRPNGQLSFARVGDRSWTRITDVVNLCDRGYRNAVYNKNDGLFYLLYYRGSIHTLDLNGPSPVANEILGGVTGWDDPTKSIVLTPCGDMLQVWRCRDLRFADIPVQFPSEDSDDVYNPCQELDTEEMMLYKVDIDGQKLDRMDSLEEDCCVPGFQF</sequence>
<organism evidence="2 3">
    <name type="scientific">Leersia perrieri</name>
    <dbReference type="NCBI Taxonomy" id="77586"/>
    <lineage>
        <taxon>Eukaryota</taxon>
        <taxon>Viridiplantae</taxon>
        <taxon>Streptophyta</taxon>
        <taxon>Embryophyta</taxon>
        <taxon>Tracheophyta</taxon>
        <taxon>Spermatophyta</taxon>
        <taxon>Magnoliopsida</taxon>
        <taxon>Liliopsida</taxon>
        <taxon>Poales</taxon>
        <taxon>Poaceae</taxon>
        <taxon>BOP clade</taxon>
        <taxon>Oryzoideae</taxon>
        <taxon>Oryzeae</taxon>
        <taxon>Oryzinae</taxon>
        <taxon>Leersia</taxon>
    </lineage>
</organism>
<accession>A0A0D9X7Z3</accession>
<protein>
    <recommendedName>
        <fullName evidence="1">KIB1-4 beta-propeller domain-containing protein</fullName>
    </recommendedName>
</protein>
<dbReference type="EnsemblPlants" id="LPERR08G12460.1">
    <property type="protein sequence ID" value="LPERR08G12460.1"/>
    <property type="gene ID" value="LPERR08G12460"/>
</dbReference>
<reference evidence="2 3" key="1">
    <citation type="submission" date="2012-08" db="EMBL/GenBank/DDBJ databases">
        <title>Oryza genome evolution.</title>
        <authorList>
            <person name="Wing R.A."/>
        </authorList>
    </citation>
    <scope>NUCLEOTIDE SEQUENCE</scope>
</reference>
<evidence type="ECO:0000313" key="2">
    <source>
        <dbReference type="EnsemblPlants" id="LPERR08G12460.1"/>
    </source>
</evidence>